<reference evidence="2" key="1">
    <citation type="submission" date="2018-02" db="EMBL/GenBank/DDBJ databases">
        <title>Rhizophora mucronata_Transcriptome.</title>
        <authorList>
            <person name="Meera S.P."/>
            <person name="Sreeshan A."/>
            <person name="Augustine A."/>
        </authorList>
    </citation>
    <scope>NUCLEOTIDE SEQUENCE</scope>
    <source>
        <tissue evidence="2">Leaf</tissue>
    </source>
</reference>
<evidence type="ECO:0000256" key="1">
    <source>
        <dbReference type="SAM" id="Phobius"/>
    </source>
</evidence>
<evidence type="ECO:0000313" key="2">
    <source>
        <dbReference type="EMBL" id="MBX52866.1"/>
    </source>
</evidence>
<keyword evidence="1" id="KW-0472">Membrane</keyword>
<keyword evidence="1" id="KW-1133">Transmembrane helix</keyword>
<feature type="transmembrane region" description="Helical" evidence="1">
    <location>
        <begin position="12"/>
        <end position="32"/>
    </location>
</feature>
<organism evidence="2">
    <name type="scientific">Rhizophora mucronata</name>
    <name type="common">Asiatic mangrove</name>
    <dbReference type="NCBI Taxonomy" id="61149"/>
    <lineage>
        <taxon>Eukaryota</taxon>
        <taxon>Viridiplantae</taxon>
        <taxon>Streptophyta</taxon>
        <taxon>Embryophyta</taxon>
        <taxon>Tracheophyta</taxon>
        <taxon>Spermatophyta</taxon>
        <taxon>Magnoliopsida</taxon>
        <taxon>eudicotyledons</taxon>
        <taxon>Gunneridae</taxon>
        <taxon>Pentapetalae</taxon>
        <taxon>rosids</taxon>
        <taxon>fabids</taxon>
        <taxon>Malpighiales</taxon>
        <taxon>Rhizophoraceae</taxon>
        <taxon>Rhizophora</taxon>
    </lineage>
</organism>
<proteinExistence type="predicted"/>
<dbReference type="EMBL" id="GGEC01072382">
    <property type="protein sequence ID" value="MBX52866.1"/>
    <property type="molecule type" value="Transcribed_RNA"/>
</dbReference>
<keyword evidence="1" id="KW-0812">Transmembrane</keyword>
<accession>A0A2P2PDU6</accession>
<sequence length="35" mass="4242">MQCMFQNYIIHYVILLLRNLAGIFIVCNFYRLSKC</sequence>
<dbReference type="AlphaFoldDB" id="A0A2P2PDU6"/>
<name>A0A2P2PDU6_RHIMU</name>
<protein>
    <submittedName>
        <fullName evidence="2">Uncharacterized protein</fullName>
    </submittedName>
</protein>